<dbReference type="EMBL" id="UINC01039995">
    <property type="protein sequence ID" value="SVB39263.1"/>
    <property type="molecule type" value="Genomic_DNA"/>
</dbReference>
<proteinExistence type="predicted"/>
<accession>A0A382DNQ2</accession>
<dbReference type="Gene3D" id="3.40.50.150">
    <property type="entry name" value="Vaccinia Virus protein VP39"/>
    <property type="match status" value="1"/>
</dbReference>
<name>A0A382DNQ2_9ZZZZ</name>
<organism evidence="1">
    <name type="scientific">marine metagenome</name>
    <dbReference type="NCBI Taxonomy" id="408172"/>
    <lineage>
        <taxon>unclassified sequences</taxon>
        <taxon>metagenomes</taxon>
        <taxon>ecological metagenomes</taxon>
    </lineage>
</organism>
<feature type="non-terminal residue" evidence="1">
    <location>
        <position position="138"/>
    </location>
</feature>
<reference evidence="1" key="1">
    <citation type="submission" date="2018-05" db="EMBL/GenBank/DDBJ databases">
        <authorList>
            <person name="Lanie J.A."/>
            <person name="Ng W.-L."/>
            <person name="Kazmierczak K.M."/>
            <person name="Andrzejewski T.M."/>
            <person name="Davidsen T.M."/>
            <person name="Wayne K.J."/>
            <person name="Tettelin H."/>
            <person name="Glass J.I."/>
            <person name="Rusch D."/>
            <person name="Podicherti R."/>
            <person name="Tsui H.-C.T."/>
            <person name="Winkler M.E."/>
        </authorList>
    </citation>
    <scope>NUCLEOTIDE SEQUENCE</scope>
</reference>
<dbReference type="InterPro" id="IPR029063">
    <property type="entry name" value="SAM-dependent_MTases_sf"/>
</dbReference>
<dbReference type="AlphaFoldDB" id="A0A382DNQ2"/>
<protein>
    <recommendedName>
        <fullName evidence="2">Methyltransferase</fullName>
    </recommendedName>
</protein>
<sequence>MNGLKNIFIKRYSFKLILLLLGQLVFSQSLQDIIDGDHRSEKNKARDKYRHPIETLEFFGIKNTMTVVEISPGGGWYQEIIAPFLNKNGQYISATYNPKSEVKRDRDRYKSEKKRLAAREDLYGNAKMVSMVGDVYGD</sequence>
<evidence type="ECO:0008006" key="2">
    <source>
        <dbReference type="Google" id="ProtNLM"/>
    </source>
</evidence>
<gene>
    <name evidence="1" type="ORF">METZ01_LOCUS192117</name>
</gene>
<evidence type="ECO:0000313" key="1">
    <source>
        <dbReference type="EMBL" id="SVB39263.1"/>
    </source>
</evidence>